<reference evidence="10 11" key="1">
    <citation type="submission" date="2015-12" db="EMBL/GenBank/DDBJ databases">
        <title>The genome of Folsomia candida.</title>
        <authorList>
            <person name="Faddeeva A."/>
            <person name="Derks M.F."/>
            <person name="Anvar Y."/>
            <person name="Smit S."/>
            <person name="Van Straalen N."/>
            <person name="Roelofs D."/>
        </authorList>
    </citation>
    <scope>NUCLEOTIDE SEQUENCE [LARGE SCALE GENOMIC DNA]</scope>
    <source>
        <strain evidence="10 11">VU population</strain>
        <tissue evidence="10">Whole body</tissue>
    </source>
</reference>
<keyword evidence="7" id="KW-0067">ATP-binding</keyword>
<evidence type="ECO:0000313" key="10">
    <source>
        <dbReference type="EMBL" id="OXA52169.1"/>
    </source>
</evidence>
<dbReference type="GO" id="GO:0005524">
    <property type="term" value="F:ATP binding"/>
    <property type="evidence" value="ECO:0007669"/>
    <property type="project" value="UniProtKB-KW"/>
</dbReference>
<keyword evidence="8" id="KW-0479">Metal-binding</keyword>
<keyword evidence="10" id="KW-0808">Transferase</keyword>
<dbReference type="STRING" id="158441.A0A226E414"/>
<evidence type="ECO:0000256" key="4">
    <source>
        <dbReference type="ARBA" id="ARBA00023157"/>
    </source>
</evidence>
<feature type="binding site" evidence="7">
    <location>
        <position position="374"/>
    </location>
    <ligand>
        <name>ATP</name>
        <dbReference type="ChEBI" id="CHEBI:30616"/>
    </ligand>
</feature>
<evidence type="ECO:0000256" key="2">
    <source>
        <dbReference type="ARBA" id="ARBA00006557"/>
    </source>
</evidence>
<keyword evidence="4" id="KW-1015">Disulfide bond</keyword>
<name>A0A226E414_FOLCA</name>
<dbReference type="Pfam" id="PF06702">
    <property type="entry name" value="Fam20C"/>
    <property type="match status" value="1"/>
</dbReference>
<evidence type="ECO:0000256" key="6">
    <source>
        <dbReference type="PIRSR" id="PIRSR624869-1"/>
    </source>
</evidence>
<keyword evidence="11" id="KW-1185">Reference proteome</keyword>
<keyword evidence="7" id="KW-0547">Nucleotide-binding</keyword>
<evidence type="ECO:0000256" key="5">
    <source>
        <dbReference type="ARBA" id="ARBA00023180"/>
    </source>
</evidence>
<sequence length="494" mass="55958">MVMVVTKQRLFQFLLALILVTLVVNGYTFFLFLTGYSSGSDFDPMSWASQGNKLVVENSSVPSIRFKICDNTDRLVILVGSKTNSNLVQIVQRIRFKYLELGRLGAGRKVDLEAPPPPSVTRLQRLIQPSKQLTGGKRTLFSRVWESIREWPFSDSLRLVSIGQVLSAGQTASIRNATNAVRGTQLKVEVTLEGGQVALWKPQAYPRNVVLEGNAYGGKDRHYGEIAAFYLNLLLGYNNAPITTGRRINFQTELWPVASPTLKDTFFKDSNGSLCFYGVCHFCSKTDPVCEGDPPVDVEGALVLWMQRKFQTVPNPWRRTYQATILAPWESSMDFCSQLMRDIPRLNRAQTLLDIVGVAVFDFLIGNGDRHHFEMYLKTEPDSSSHSNKIILFDNGKSFGNPFEDYVDILAPLFQCCKIRKSLHLTLKRFEGKVGFWLDNLTRGDPLYPLLTEENLSALDRRLRIVLATVNHCKDTVQQHNVKHNPSQHKKLFY</sequence>
<feature type="domain" description="FAM20 C-terminal" evidence="9">
    <location>
        <begin position="266"/>
        <end position="482"/>
    </location>
</feature>
<feature type="binding site" evidence="8">
    <location>
        <position position="394"/>
    </location>
    <ligand>
        <name>Mn(2+)</name>
        <dbReference type="ChEBI" id="CHEBI:29035"/>
    </ligand>
</feature>
<dbReference type="GO" id="GO:0005794">
    <property type="term" value="C:Golgi apparatus"/>
    <property type="evidence" value="ECO:0007669"/>
    <property type="project" value="UniProtKB-SubCell"/>
</dbReference>
<comment type="similarity">
    <text evidence="2">Belongs to the FAM20 family.</text>
</comment>
<dbReference type="PANTHER" id="PTHR12450">
    <property type="entry name" value="DENTIN MATRIX PROTEIN 4 PROTEIN FAM20"/>
    <property type="match status" value="1"/>
</dbReference>
<comment type="cofactor">
    <cofactor evidence="8">
        <name>Mn(2+)</name>
        <dbReference type="ChEBI" id="CHEBI:29035"/>
    </cofactor>
</comment>
<dbReference type="GO" id="GO:0016773">
    <property type="term" value="F:phosphotransferase activity, alcohol group as acceptor"/>
    <property type="evidence" value="ECO:0007669"/>
    <property type="project" value="TreeGrafter"/>
</dbReference>
<dbReference type="GO" id="GO:0016301">
    <property type="term" value="F:kinase activity"/>
    <property type="evidence" value="ECO:0007669"/>
    <property type="project" value="UniProtKB-KW"/>
</dbReference>
<keyword evidence="5" id="KW-0325">Glycoprotein</keyword>
<dbReference type="OMA" id="AVWEDDM"/>
<feature type="active site" evidence="6">
    <location>
        <position position="369"/>
    </location>
</feature>
<evidence type="ECO:0000256" key="7">
    <source>
        <dbReference type="PIRSR" id="PIRSR624869-2"/>
    </source>
</evidence>
<dbReference type="AlphaFoldDB" id="A0A226E414"/>
<dbReference type="InterPro" id="IPR009581">
    <property type="entry name" value="FAM20_C"/>
</dbReference>
<dbReference type="EMBL" id="LNIX01000007">
    <property type="protein sequence ID" value="OXA52169.1"/>
    <property type="molecule type" value="Genomic_DNA"/>
</dbReference>
<accession>A0A226E414</accession>
<proteinExistence type="inferred from homology"/>
<keyword evidence="3" id="KW-0333">Golgi apparatus</keyword>
<evidence type="ECO:0000259" key="9">
    <source>
        <dbReference type="Pfam" id="PF06702"/>
    </source>
</evidence>
<evidence type="ECO:0000256" key="3">
    <source>
        <dbReference type="ARBA" id="ARBA00023034"/>
    </source>
</evidence>
<keyword evidence="10" id="KW-0418">Kinase</keyword>
<feature type="binding site" evidence="7">
    <location>
        <position position="201"/>
    </location>
    <ligand>
        <name>ATP</name>
        <dbReference type="ChEBI" id="CHEBI:30616"/>
    </ligand>
</feature>
<comment type="subcellular location">
    <subcellularLocation>
        <location evidence="1">Golgi apparatus</location>
    </subcellularLocation>
</comment>
<dbReference type="PANTHER" id="PTHR12450:SF14">
    <property type="entry name" value="GLYCOSAMINOGLYCAN XYLOSYLKINASE"/>
    <property type="match status" value="1"/>
</dbReference>
<dbReference type="Proteomes" id="UP000198287">
    <property type="component" value="Unassembled WGS sequence"/>
</dbReference>
<dbReference type="OrthoDB" id="8583677at2759"/>
<dbReference type="GO" id="GO:0046872">
    <property type="term" value="F:metal ion binding"/>
    <property type="evidence" value="ECO:0007669"/>
    <property type="project" value="UniProtKB-KW"/>
</dbReference>
<evidence type="ECO:0000256" key="8">
    <source>
        <dbReference type="PIRSR" id="PIRSR624869-3"/>
    </source>
</evidence>
<feature type="binding site" evidence="7">
    <location>
        <position position="394"/>
    </location>
    <ligand>
        <name>ATP</name>
        <dbReference type="ChEBI" id="CHEBI:30616"/>
    </ligand>
</feature>
<feature type="binding site" evidence="7">
    <location>
        <position position="185"/>
    </location>
    <ligand>
        <name>ATP</name>
        <dbReference type="ChEBI" id="CHEBI:30616"/>
    </ligand>
</feature>
<dbReference type="Gene3D" id="1.10.1070.20">
    <property type="match status" value="1"/>
</dbReference>
<protein>
    <submittedName>
        <fullName evidence="10">Glycosaminoglycan xylosylkinase</fullName>
    </submittedName>
</protein>
<gene>
    <name evidence="10" type="ORF">Fcan01_13575</name>
</gene>
<evidence type="ECO:0000256" key="1">
    <source>
        <dbReference type="ARBA" id="ARBA00004555"/>
    </source>
</evidence>
<dbReference type="InterPro" id="IPR024869">
    <property type="entry name" value="FAM20"/>
</dbReference>
<comment type="caution">
    <text evidence="10">The sequence shown here is derived from an EMBL/GenBank/DDBJ whole genome shotgun (WGS) entry which is preliminary data.</text>
</comment>
<feature type="binding site" evidence="8">
    <location>
        <position position="220"/>
    </location>
    <ligand>
        <name>Mn(2+)</name>
        <dbReference type="ChEBI" id="CHEBI:29035"/>
    </ligand>
</feature>
<keyword evidence="8" id="KW-0464">Manganese</keyword>
<evidence type="ECO:0000313" key="11">
    <source>
        <dbReference type="Proteomes" id="UP000198287"/>
    </source>
</evidence>
<organism evidence="10 11">
    <name type="scientific">Folsomia candida</name>
    <name type="common">Springtail</name>
    <dbReference type="NCBI Taxonomy" id="158441"/>
    <lineage>
        <taxon>Eukaryota</taxon>
        <taxon>Metazoa</taxon>
        <taxon>Ecdysozoa</taxon>
        <taxon>Arthropoda</taxon>
        <taxon>Hexapoda</taxon>
        <taxon>Collembola</taxon>
        <taxon>Entomobryomorpha</taxon>
        <taxon>Isotomoidea</taxon>
        <taxon>Isotomidae</taxon>
        <taxon>Proisotominae</taxon>
        <taxon>Folsomia</taxon>
    </lineage>
</organism>